<dbReference type="STRING" id="589385.SAMN05421504_1021056"/>
<dbReference type="EMBL" id="FNON01000002">
    <property type="protein sequence ID" value="SDX32976.1"/>
    <property type="molecule type" value="Genomic_DNA"/>
</dbReference>
<dbReference type="GO" id="GO:0016740">
    <property type="term" value="F:transferase activity"/>
    <property type="evidence" value="ECO:0007669"/>
    <property type="project" value="UniProtKB-KW"/>
</dbReference>
<organism evidence="2 3">
    <name type="scientific">Amycolatopsis xylanica</name>
    <dbReference type="NCBI Taxonomy" id="589385"/>
    <lineage>
        <taxon>Bacteria</taxon>
        <taxon>Bacillati</taxon>
        <taxon>Actinomycetota</taxon>
        <taxon>Actinomycetes</taxon>
        <taxon>Pseudonocardiales</taxon>
        <taxon>Pseudonocardiaceae</taxon>
        <taxon>Amycolatopsis</taxon>
    </lineage>
</organism>
<name>A0A1H3ATG7_9PSEU</name>
<proteinExistence type="predicted"/>
<dbReference type="OrthoDB" id="4529776at2"/>
<dbReference type="Gene3D" id="3.90.550.10">
    <property type="entry name" value="Spore Coat Polysaccharide Biosynthesis Protein SpsA, Chain A"/>
    <property type="match status" value="1"/>
</dbReference>
<keyword evidence="2" id="KW-0808">Transferase</keyword>
<feature type="domain" description="Glycosyltransferase 2-like" evidence="1">
    <location>
        <begin position="4"/>
        <end position="157"/>
    </location>
</feature>
<dbReference type="AlphaFoldDB" id="A0A1H3ATG7"/>
<dbReference type="SUPFAM" id="SSF53448">
    <property type="entry name" value="Nucleotide-diphospho-sugar transferases"/>
    <property type="match status" value="1"/>
</dbReference>
<dbReference type="Proteomes" id="UP000199515">
    <property type="component" value="Unassembled WGS sequence"/>
</dbReference>
<reference evidence="2 3" key="1">
    <citation type="submission" date="2016-10" db="EMBL/GenBank/DDBJ databases">
        <authorList>
            <person name="de Groot N.N."/>
        </authorList>
    </citation>
    <scope>NUCLEOTIDE SEQUENCE [LARGE SCALE GENOMIC DNA]</scope>
    <source>
        <strain evidence="2 3">CPCC 202699</strain>
    </source>
</reference>
<dbReference type="RefSeq" id="WP_091288867.1">
    <property type="nucleotide sequence ID" value="NZ_FNON01000002.1"/>
</dbReference>
<dbReference type="InterPro" id="IPR001173">
    <property type="entry name" value="Glyco_trans_2-like"/>
</dbReference>
<gene>
    <name evidence="2" type="ORF">SAMN05421504_1021056</name>
</gene>
<protein>
    <submittedName>
        <fullName evidence="2">Glycosyl transferase family 2</fullName>
    </submittedName>
</protein>
<sequence>MKISVITAVYDGGHHFLPEAYESLNAQEIPDGWEWEWCVQEDGKTGIPASLLPNDPRIKYSAGLPGRAGVARTMALSNATGPLIRTLDADDVLLPGALARDIEALHRVAWCVSAGLDLHPDGTSTPGPHDPPDGPFTPGQLFAEQKRDKLSVMATTFAAHKDLVLALGGWTALTGAEGVGLLLAAEAVAPGEFIARPSLLYRKHDAQTTASTTYWDAAEHELRMTAVLDRAESLRSAGWRWSFERPNGPVRGS</sequence>
<accession>A0A1H3ATG7</accession>
<dbReference type="Pfam" id="PF00535">
    <property type="entry name" value="Glycos_transf_2"/>
    <property type="match status" value="1"/>
</dbReference>
<dbReference type="InterPro" id="IPR029044">
    <property type="entry name" value="Nucleotide-diphossugar_trans"/>
</dbReference>
<evidence type="ECO:0000313" key="2">
    <source>
        <dbReference type="EMBL" id="SDX32976.1"/>
    </source>
</evidence>
<evidence type="ECO:0000259" key="1">
    <source>
        <dbReference type="Pfam" id="PF00535"/>
    </source>
</evidence>
<keyword evidence="3" id="KW-1185">Reference proteome</keyword>
<evidence type="ECO:0000313" key="3">
    <source>
        <dbReference type="Proteomes" id="UP000199515"/>
    </source>
</evidence>